<feature type="non-terminal residue" evidence="3">
    <location>
        <position position="1"/>
    </location>
</feature>
<dbReference type="GeneID" id="9679057"/>
<dbReference type="KEGG" id="nhe:NECHADRAFT_39657"/>
<reference evidence="3 4" key="1">
    <citation type="journal article" date="2009" name="PLoS Genet.">
        <title>The genome of Nectria haematococca: contribution of supernumerary chromosomes to gene expansion.</title>
        <authorList>
            <person name="Coleman J.J."/>
            <person name="Rounsley S.D."/>
            <person name="Rodriguez-Carres M."/>
            <person name="Kuo A."/>
            <person name="Wasmann C.C."/>
            <person name="Grimwood J."/>
            <person name="Schmutz J."/>
            <person name="Taga M."/>
            <person name="White G.J."/>
            <person name="Zhou S."/>
            <person name="Schwartz D.C."/>
            <person name="Freitag M."/>
            <person name="Ma L.J."/>
            <person name="Danchin E.G."/>
            <person name="Henrissat B."/>
            <person name="Coutinho P.M."/>
            <person name="Nelson D.R."/>
            <person name="Straney D."/>
            <person name="Napoli C.A."/>
            <person name="Barker B.M."/>
            <person name="Gribskov M."/>
            <person name="Rep M."/>
            <person name="Kroken S."/>
            <person name="Molnar I."/>
            <person name="Rensing C."/>
            <person name="Kennell J.C."/>
            <person name="Zamora J."/>
            <person name="Farman M.L."/>
            <person name="Selker E.U."/>
            <person name="Salamov A."/>
            <person name="Shapiro H."/>
            <person name="Pangilinan J."/>
            <person name="Lindquist E."/>
            <person name="Lamers C."/>
            <person name="Grigoriev I.V."/>
            <person name="Geiser D.M."/>
            <person name="Covert S.F."/>
            <person name="Temporini E."/>
            <person name="Vanetten H.D."/>
        </authorList>
    </citation>
    <scope>NUCLEOTIDE SEQUENCE [LARGE SCALE GENOMIC DNA]</scope>
    <source>
        <strain evidence="4">ATCC MYA-4622 / CBS 123669 / FGSC 9596 / NRRL 45880 / 77-13-4</strain>
    </source>
</reference>
<dbReference type="HOGENOM" id="CLU_066901_1_1_1"/>
<gene>
    <name evidence="3" type="ORF">NECHADRAFT_39657</name>
</gene>
<dbReference type="OrthoDB" id="167809at2759"/>
<feature type="non-terminal residue" evidence="3">
    <location>
        <position position="209"/>
    </location>
</feature>
<dbReference type="InterPro" id="IPR000868">
    <property type="entry name" value="Isochorismatase-like_dom"/>
</dbReference>
<sequence length="209" mass="22825">FERLDQNNSVLLIVDHQIGLYGVARDFELEPFFKKTIAHAALGKLFNLPVIITTSVQTGPNGPIPNEILDLYPDVPVIQRQGEINAWDSPDVRKAIQDTGRTQFIIGGIATDVCTTFLALSLREQGYSVWANVEASGTTTPLIRDVSNSRLQAAGVHLVGTSSILADLFRDWRNPSPGAANVSAWINEYLPEASFASRAYNAARNTTAE</sequence>
<dbReference type="PANTHER" id="PTHR43559">
    <property type="entry name" value="HYDROLASE YCAC-RELATED"/>
    <property type="match status" value="1"/>
</dbReference>
<evidence type="ECO:0000313" key="4">
    <source>
        <dbReference type="Proteomes" id="UP000005206"/>
    </source>
</evidence>
<dbReference type="InterPro" id="IPR036380">
    <property type="entry name" value="Isochorismatase-like_sf"/>
</dbReference>
<dbReference type="Proteomes" id="UP000005206">
    <property type="component" value="Chromosome 5"/>
</dbReference>
<dbReference type="InParanoid" id="C7ZM58"/>
<keyword evidence="4" id="KW-1185">Reference proteome</keyword>
<dbReference type="Pfam" id="PF00857">
    <property type="entry name" value="Isochorismatase"/>
    <property type="match status" value="1"/>
</dbReference>
<dbReference type="RefSeq" id="XP_003040651.1">
    <property type="nucleotide sequence ID" value="XM_003040605.1"/>
</dbReference>
<name>C7ZM58_FUSV7</name>
<dbReference type="EMBL" id="GG698949">
    <property type="protein sequence ID" value="EEU34938.1"/>
    <property type="molecule type" value="Genomic_DNA"/>
</dbReference>
<dbReference type="OMA" id="MNTWEDE"/>
<organism evidence="3 4">
    <name type="scientific">Fusarium vanettenii (strain ATCC MYA-4622 / CBS 123669 / FGSC 9596 / NRRL 45880 / 77-13-4)</name>
    <name type="common">Fusarium solani subsp. pisi</name>
    <dbReference type="NCBI Taxonomy" id="660122"/>
    <lineage>
        <taxon>Eukaryota</taxon>
        <taxon>Fungi</taxon>
        <taxon>Dikarya</taxon>
        <taxon>Ascomycota</taxon>
        <taxon>Pezizomycotina</taxon>
        <taxon>Sordariomycetes</taxon>
        <taxon>Hypocreomycetidae</taxon>
        <taxon>Hypocreales</taxon>
        <taxon>Nectriaceae</taxon>
        <taxon>Fusarium</taxon>
        <taxon>Fusarium solani species complex</taxon>
        <taxon>Fusarium vanettenii</taxon>
    </lineage>
</organism>
<dbReference type="VEuPathDB" id="FungiDB:NECHADRAFT_39657"/>
<dbReference type="PANTHER" id="PTHR43559:SF3">
    <property type="entry name" value="HYDROLASE YCAC-RELATED"/>
    <property type="match status" value="1"/>
</dbReference>
<dbReference type="InterPro" id="IPR053152">
    <property type="entry name" value="Hydrolase_YcaC-like"/>
</dbReference>
<proteinExistence type="inferred from homology"/>
<evidence type="ECO:0000313" key="3">
    <source>
        <dbReference type="EMBL" id="EEU34938.1"/>
    </source>
</evidence>
<accession>C7ZM58</accession>
<comment type="similarity">
    <text evidence="1">Belongs to the isochorismatase family.</text>
</comment>
<evidence type="ECO:0000256" key="1">
    <source>
        <dbReference type="ARBA" id="ARBA00006336"/>
    </source>
</evidence>
<evidence type="ECO:0000259" key="2">
    <source>
        <dbReference type="Pfam" id="PF00857"/>
    </source>
</evidence>
<dbReference type="eggNOG" id="ENOG502QSGT">
    <property type="taxonomic scope" value="Eukaryota"/>
</dbReference>
<dbReference type="SUPFAM" id="SSF52499">
    <property type="entry name" value="Isochorismatase-like hydrolases"/>
    <property type="match status" value="1"/>
</dbReference>
<protein>
    <recommendedName>
        <fullName evidence="2">Isochorismatase-like domain-containing protein</fullName>
    </recommendedName>
</protein>
<feature type="domain" description="Isochorismatase-like" evidence="2">
    <location>
        <begin position="9"/>
        <end position="161"/>
    </location>
</feature>
<dbReference type="Gene3D" id="3.40.50.850">
    <property type="entry name" value="Isochorismatase-like"/>
    <property type="match status" value="1"/>
</dbReference>
<dbReference type="AlphaFoldDB" id="C7ZM58"/>